<organism evidence="2 3">
    <name type="scientific">Asaia krungthepensis NRIC 0535</name>
    <dbReference type="NCBI Taxonomy" id="1307925"/>
    <lineage>
        <taxon>Bacteria</taxon>
        <taxon>Pseudomonadati</taxon>
        <taxon>Pseudomonadota</taxon>
        <taxon>Alphaproteobacteria</taxon>
        <taxon>Acetobacterales</taxon>
        <taxon>Acetobacteraceae</taxon>
        <taxon>Asaia</taxon>
    </lineage>
</organism>
<dbReference type="PANTHER" id="PTHR30273:SF2">
    <property type="entry name" value="PROTEIN FECR"/>
    <property type="match status" value="1"/>
</dbReference>
<keyword evidence="3" id="KW-1185">Reference proteome</keyword>
<gene>
    <name evidence="2" type="ORF">AA0535_1251</name>
</gene>
<evidence type="ECO:0000259" key="1">
    <source>
        <dbReference type="Pfam" id="PF16220"/>
    </source>
</evidence>
<dbReference type="PANTHER" id="PTHR30273">
    <property type="entry name" value="PERIPLASMIC SIGNAL SENSOR AND SIGMA FACTOR ACTIVATOR FECR-RELATED"/>
    <property type="match status" value="1"/>
</dbReference>
<dbReference type="Proteomes" id="UP001062776">
    <property type="component" value="Unassembled WGS sequence"/>
</dbReference>
<sequence length="293" mass="32503">MTPDHVEQAADWQARLFSENCSDQDRARFDIWLRENAAHHRAYDLVSQIWQSGSFAPARRSAPLSRRAVLGAFALCAAGAVAAPRTADAQSVRTGRNQTRRLVIGAVTVQMDACSALICGPERYKLDFGQGRFAFSLRPEQEAVRLGCCAWRISGEQGDYALDVTPDRMTLAVISGGLRLHHGNAAAARLGPGQFMVFDRRTLQARVTEGRVGDLLAWREGRAIFHETPLDQAVAEMARYSDRPVALLSPSLAHLRLSGVFHTHDPERFFNALTHLLPLRVLVERDRIAIVKL</sequence>
<protein>
    <submittedName>
        <fullName evidence="2">FecR protein</fullName>
    </submittedName>
</protein>
<accession>A0ABQ0Q1W1</accession>
<dbReference type="InterPro" id="IPR032623">
    <property type="entry name" value="FecR_N"/>
</dbReference>
<dbReference type="Gene3D" id="3.55.50.30">
    <property type="match status" value="1"/>
</dbReference>
<evidence type="ECO:0000313" key="3">
    <source>
        <dbReference type="Proteomes" id="UP001062776"/>
    </source>
</evidence>
<proteinExistence type="predicted"/>
<dbReference type="InterPro" id="IPR012373">
    <property type="entry name" value="Ferrdict_sens_TM"/>
</dbReference>
<evidence type="ECO:0000313" key="2">
    <source>
        <dbReference type="EMBL" id="GBQ87326.1"/>
    </source>
</evidence>
<dbReference type="EMBL" id="BAPV01000009">
    <property type="protein sequence ID" value="GBQ87326.1"/>
    <property type="molecule type" value="Genomic_DNA"/>
</dbReference>
<dbReference type="PIRSF" id="PIRSF018266">
    <property type="entry name" value="FecR"/>
    <property type="match status" value="1"/>
</dbReference>
<dbReference type="RefSeq" id="WP_264815088.1">
    <property type="nucleotide sequence ID" value="NZ_BAPV01000009.1"/>
</dbReference>
<comment type="caution">
    <text evidence="2">The sequence shown here is derived from an EMBL/GenBank/DDBJ whole genome shotgun (WGS) entry which is preliminary data.</text>
</comment>
<feature type="domain" description="FecR N-terminal" evidence="1">
    <location>
        <begin position="7"/>
        <end position="48"/>
    </location>
</feature>
<reference evidence="2" key="1">
    <citation type="submission" date="2013-04" db="EMBL/GenBank/DDBJ databases">
        <title>The genome sequencing project of 58 acetic acid bacteria.</title>
        <authorList>
            <person name="Okamoto-Kainuma A."/>
            <person name="Ishikawa M."/>
            <person name="Umino S."/>
            <person name="Koizumi Y."/>
            <person name="Shiwa Y."/>
            <person name="Yoshikawa H."/>
            <person name="Matsutani M."/>
            <person name="Matsushita K."/>
        </authorList>
    </citation>
    <scope>NUCLEOTIDE SEQUENCE</scope>
    <source>
        <strain evidence="2">NRIC 0535</strain>
    </source>
</reference>
<name>A0ABQ0Q1W1_9PROT</name>
<dbReference type="Pfam" id="PF16220">
    <property type="entry name" value="DUF4880"/>
    <property type="match status" value="1"/>
</dbReference>